<reference evidence="2 3" key="1">
    <citation type="journal article" date="2014" name="Nature">
        <title>Sequential evolution of bacterial morphology by co-option of a developmental regulator.</title>
        <authorList>
            <person name="Jiang C."/>
            <person name="Brown P.J."/>
            <person name="Ducret A."/>
            <person name="Brun Y.V."/>
        </authorList>
    </citation>
    <scope>NUCLEOTIDE SEQUENCE [LARGE SCALE GENOMIC DNA]</scope>
    <source>
        <strain evidence="2 3">DSM 16100</strain>
    </source>
</reference>
<feature type="signal peptide" evidence="1">
    <location>
        <begin position="1"/>
        <end position="22"/>
    </location>
</feature>
<gene>
    <name evidence="2" type="ORF">ABENE_05360</name>
</gene>
<keyword evidence="1" id="KW-0732">Signal</keyword>
<dbReference type="RefSeq" id="WP_018081773.1">
    <property type="nucleotide sequence ID" value="NZ_AQWM01000007.1"/>
</dbReference>
<dbReference type="Proteomes" id="UP000017837">
    <property type="component" value="Unassembled WGS sequence"/>
</dbReference>
<accession>V4Q7C1</accession>
<dbReference type="InterPro" id="IPR002816">
    <property type="entry name" value="TraB/PrgY/GumN_fam"/>
</dbReference>
<dbReference type="AlphaFoldDB" id="V4Q7C1"/>
<sequence length="310" mass="33556">MSLKALFLALIVMLALPPMAVAQEAWPETEVVVRGKAAVGPALWRVTKGDSQVIILGILPVFPKKQVWSTNRVEGALRGANRLITPADSSTGIGDAWMMMSKKGLPNRQNLKDALPPELYARYETTARRAGVPIKDFARDKPVWAGARLRREVLQKLALSDEATLSTVRRLAGQAGVPVKSAGRYDIGPIFKAVNAMDDKASQDCLRYTLDDIDFNLDRAPLAAKAWAVGDIATVRRHYQGSTLLKCLSGSPQAAAMMDRSVTDSARAVTTALNKPGKTVAVFPLALLLRKGGVLDQLRAQGYDVSNPKD</sequence>
<organism evidence="2 3">
    <name type="scientific">Asticcacaulis benevestitus DSM 16100 = ATCC BAA-896</name>
    <dbReference type="NCBI Taxonomy" id="1121022"/>
    <lineage>
        <taxon>Bacteria</taxon>
        <taxon>Pseudomonadati</taxon>
        <taxon>Pseudomonadota</taxon>
        <taxon>Alphaproteobacteria</taxon>
        <taxon>Caulobacterales</taxon>
        <taxon>Caulobacteraceae</taxon>
        <taxon>Asticcacaulis</taxon>
    </lineage>
</organism>
<dbReference type="OrthoDB" id="7170764at2"/>
<evidence type="ECO:0000313" key="3">
    <source>
        <dbReference type="Proteomes" id="UP000017837"/>
    </source>
</evidence>
<dbReference type="CDD" id="cd14788">
    <property type="entry name" value="GumN"/>
    <property type="match status" value="1"/>
</dbReference>
<comment type="caution">
    <text evidence="2">The sequence shown here is derived from an EMBL/GenBank/DDBJ whole genome shotgun (WGS) entry which is preliminary data.</text>
</comment>
<dbReference type="EMBL" id="AWGB01000007">
    <property type="protein sequence ID" value="ESQ93750.1"/>
    <property type="molecule type" value="Genomic_DNA"/>
</dbReference>
<protein>
    <recommendedName>
        <fullName evidence="4">Polysaccharide biosynthesis protein GumN</fullName>
    </recommendedName>
</protein>
<dbReference type="STRING" id="1121022.GCA_000376105_02109"/>
<evidence type="ECO:0000256" key="1">
    <source>
        <dbReference type="SAM" id="SignalP"/>
    </source>
</evidence>
<keyword evidence="3" id="KW-1185">Reference proteome</keyword>
<evidence type="ECO:0008006" key="4">
    <source>
        <dbReference type="Google" id="ProtNLM"/>
    </source>
</evidence>
<dbReference type="Pfam" id="PF01963">
    <property type="entry name" value="TraB_PrgY_gumN"/>
    <property type="match status" value="1"/>
</dbReference>
<dbReference type="PATRIC" id="fig|1121022.4.peg.1066"/>
<feature type="chain" id="PRO_5004725522" description="Polysaccharide biosynthesis protein GumN" evidence="1">
    <location>
        <begin position="23"/>
        <end position="310"/>
    </location>
</feature>
<dbReference type="eggNOG" id="COG3735">
    <property type="taxonomic scope" value="Bacteria"/>
</dbReference>
<name>V4Q7C1_9CAUL</name>
<proteinExistence type="predicted"/>
<evidence type="ECO:0000313" key="2">
    <source>
        <dbReference type="EMBL" id="ESQ93750.1"/>
    </source>
</evidence>